<keyword evidence="1" id="KW-1133">Transmembrane helix</keyword>
<name>X1CH67_9ZZZZ</name>
<evidence type="ECO:0000256" key="1">
    <source>
        <dbReference type="SAM" id="Phobius"/>
    </source>
</evidence>
<accession>X1CH67</accession>
<protein>
    <submittedName>
        <fullName evidence="2">Uncharacterized protein</fullName>
    </submittedName>
</protein>
<keyword evidence="1" id="KW-0472">Membrane</keyword>
<proteinExistence type="predicted"/>
<sequence length="118" mass="13897">MTIKHMKISDSTVSDVLSSFGVLIFFVFSLLSFLRFIFSKVDYVSKYFNDKTNNINIILNHIVTYKNEIIIVSCIVLTLFILFNSKIYEIEFNFKNTITIFICLFGFLRLFLQLFFSI</sequence>
<dbReference type="AlphaFoldDB" id="X1CH67"/>
<feature type="transmembrane region" description="Helical" evidence="1">
    <location>
        <begin position="69"/>
        <end position="85"/>
    </location>
</feature>
<feature type="transmembrane region" description="Helical" evidence="1">
    <location>
        <begin position="12"/>
        <end position="38"/>
    </location>
</feature>
<comment type="caution">
    <text evidence="2">The sequence shown here is derived from an EMBL/GenBank/DDBJ whole genome shotgun (WGS) entry which is preliminary data.</text>
</comment>
<keyword evidence="1" id="KW-0812">Transmembrane</keyword>
<organism evidence="2">
    <name type="scientific">marine sediment metagenome</name>
    <dbReference type="NCBI Taxonomy" id="412755"/>
    <lineage>
        <taxon>unclassified sequences</taxon>
        <taxon>metagenomes</taxon>
        <taxon>ecological metagenomes</taxon>
    </lineage>
</organism>
<dbReference type="EMBL" id="BART01033465">
    <property type="protein sequence ID" value="GAH07656.1"/>
    <property type="molecule type" value="Genomic_DNA"/>
</dbReference>
<gene>
    <name evidence="2" type="ORF">S01H4_57497</name>
</gene>
<reference evidence="2" key="1">
    <citation type="journal article" date="2014" name="Front. Microbiol.">
        <title>High frequency of phylogenetically diverse reductive dehalogenase-homologous genes in deep subseafloor sedimentary metagenomes.</title>
        <authorList>
            <person name="Kawai M."/>
            <person name="Futagami T."/>
            <person name="Toyoda A."/>
            <person name="Takaki Y."/>
            <person name="Nishi S."/>
            <person name="Hori S."/>
            <person name="Arai W."/>
            <person name="Tsubouchi T."/>
            <person name="Morono Y."/>
            <person name="Uchiyama I."/>
            <person name="Ito T."/>
            <person name="Fujiyama A."/>
            <person name="Inagaki F."/>
            <person name="Takami H."/>
        </authorList>
    </citation>
    <scope>NUCLEOTIDE SEQUENCE</scope>
    <source>
        <strain evidence="2">Expedition CK06-06</strain>
    </source>
</reference>
<evidence type="ECO:0000313" key="2">
    <source>
        <dbReference type="EMBL" id="GAH07656.1"/>
    </source>
</evidence>
<feature type="non-terminal residue" evidence="2">
    <location>
        <position position="118"/>
    </location>
</feature>
<feature type="transmembrane region" description="Helical" evidence="1">
    <location>
        <begin position="97"/>
        <end position="116"/>
    </location>
</feature>